<proteinExistence type="predicted"/>
<dbReference type="InterPro" id="IPR020051">
    <property type="entry name" value="SagB-type_dehydrogenase"/>
</dbReference>
<evidence type="ECO:0000259" key="1">
    <source>
        <dbReference type="Pfam" id="PF00881"/>
    </source>
</evidence>
<sequence>MKTIGSTLMILLGILATVAGGQEKAAIKLPPAAHKGTMSVEEALAKRRTVRHFAARSLSLSQVSQLLWGTQGVTDPRGFRTAPSAGATYPLELYLVVGERGVENLAPGLYRYNPQAHALEPAAASGDLRQAVARASLHQGWMAEAPVIVIIAAEYRRCMARYGNRGIQYTHLEAGHAGQNLFLQAEAIGLACGIVGAFEDRTLSQLLKLPANHEPLLVMPVGYKF</sequence>
<dbReference type="PANTHER" id="PTHR43745">
    <property type="entry name" value="NITROREDUCTASE MJ1384-RELATED"/>
    <property type="match status" value="1"/>
</dbReference>
<dbReference type="InterPro" id="IPR000415">
    <property type="entry name" value="Nitroreductase-like"/>
</dbReference>
<reference evidence="2" key="1">
    <citation type="journal article" date="2020" name="mSystems">
        <title>Genome- and Community-Level Interaction Insights into Carbon Utilization and Element Cycling Functions of Hydrothermarchaeota in Hydrothermal Sediment.</title>
        <authorList>
            <person name="Zhou Z."/>
            <person name="Liu Y."/>
            <person name="Xu W."/>
            <person name="Pan J."/>
            <person name="Luo Z.H."/>
            <person name="Li M."/>
        </authorList>
    </citation>
    <scope>NUCLEOTIDE SEQUENCE [LARGE SCALE GENOMIC DNA]</scope>
    <source>
        <strain evidence="2">SpSt-776</strain>
    </source>
</reference>
<dbReference type="InterPro" id="IPR052544">
    <property type="entry name" value="Bacteriocin_Proc_Enz"/>
</dbReference>
<dbReference type="Gene3D" id="3.40.109.10">
    <property type="entry name" value="NADH Oxidase"/>
    <property type="match status" value="1"/>
</dbReference>
<dbReference type="NCBIfam" id="TIGR03605">
    <property type="entry name" value="antibiot_sagB"/>
    <property type="match status" value="1"/>
</dbReference>
<protein>
    <submittedName>
        <fullName evidence="2">SagB/ThcOx family dehydrogenase</fullName>
    </submittedName>
</protein>
<dbReference type="GO" id="GO:0016491">
    <property type="term" value="F:oxidoreductase activity"/>
    <property type="evidence" value="ECO:0007669"/>
    <property type="project" value="InterPro"/>
</dbReference>
<dbReference type="SUPFAM" id="SSF55469">
    <property type="entry name" value="FMN-dependent nitroreductase-like"/>
    <property type="match status" value="1"/>
</dbReference>
<feature type="domain" description="Nitroreductase" evidence="1">
    <location>
        <begin position="45"/>
        <end position="223"/>
    </location>
</feature>
<accession>A0A7C3SJ88</accession>
<evidence type="ECO:0000313" key="2">
    <source>
        <dbReference type="EMBL" id="HGB13827.1"/>
    </source>
</evidence>
<dbReference type="InterPro" id="IPR029479">
    <property type="entry name" value="Nitroreductase"/>
</dbReference>
<name>A0A7C3SJ88_9BACT</name>
<dbReference type="Pfam" id="PF00881">
    <property type="entry name" value="Nitroreductase"/>
    <property type="match status" value="1"/>
</dbReference>
<dbReference type="EMBL" id="DTHB01000016">
    <property type="protein sequence ID" value="HGB13827.1"/>
    <property type="molecule type" value="Genomic_DNA"/>
</dbReference>
<organism evidence="2">
    <name type="scientific">Desulfobacca acetoxidans</name>
    <dbReference type="NCBI Taxonomy" id="60893"/>
    <lineage>
        <taxon>Bacteria</taxon>
        <taxon>Pseudomonadati</taxon>
        <taxon>Thermodesulfobacteriota</taxon>
        <taxon>Desulfobaccia</taxon>
        <taxon>Desulfobaccales</taxon>
        <taxon>Desulfobaccaceae</taxon>
        <taxon>Desulfobacca</taxon>
    </lineage>
</organism>
<gene>
    <name evidence="2" type="ORF">ENV62_01115</name>
</gene>
<dbReference type="CDD" id="cd02142">
    <property type="entry name" value="McbC_SagB-like_oxidoreductase"/>
    <property type="match status" value="1"/>
</dbReference>
<dbReference type="PANTHER" id="PTHR43745:SF2">
    <property type="entry name" value="NITROREDUCTASE MJ1384-RELATED"/>
    <property type="match status" value="1"/>
</dbReference>
<comment type="caution">
    <text evidence="2">The sequence shown here is derived from an EMBL/GenBank/DDBJ whole genome shotgun (WGS) entry which is preliminary data.</text>
</comment>
<dbReference type="AlphaFoldDB" id="A0A7C3SJ88"/>